<dbReference type="AlphaFoldDB" id="A0A7V8JLX3"/>
<gene>
    <name evidence="1" type="ORF">GAK31_01254</name>
</gene>
<comment type="caution">
    <text evidence="1">The sequence shown here is derived from an EMBL/GenBank/DDBJ whole genome shotgun (WGS) entry which is preliminary data.</text>
</comment>
<organism evidence="1 2">
    <name type="scientific">Stenotrophomonas maltophilia</name>
    <name type="common">Pseudomonas maltophilia</name>
    <name type="synonym">Xanthomonas maltophilia</name>
    <dbReference type="NCBI Taxonomy" id="40324"/>
    <lineage>
        <taxon>Bacteria</taxon>
        <taxon>Pseudomonadati</taxon>
        <taxon>Pseudomonadota</taxon>
        <taxon>Gammaproteobacteria</taxon>
        <taxon>Lysobacterales</taxon>
        <taxon>Lysobacteraceae</taxon>
        <taxon>Stenotrophomonas</taxon>
        <taxon>Stenotrophomonas maltophilia group</taxon>
    </lineage>
</organism>
<name>A0A7V8JLX3_STEMA</name>
<proteinExistence type="predicted"/>
<reference evidence="2" key="1">
    <citation type="journal article" date="2020" name="MBio">
        <title>Horizontal gene transfer to a defensive symbiont with a reduced genome amongst a multipartite beetle microbiome.</title>
        <authorList>
            <person name="Waterworth S.C."/>
            <person name="Florez L.V."/>
            <person name="Rees E.R."/>
            <person name="Hertweck C."/>
            <person name="Kaltenpoth M."/>
            <person name="Kwan J.C."/>
        </authorList>
    </citation>
    <scope>NUCLEOTIDE SEQUENCE [LARGE SCALE GENOMIC DNA]</scope>
</reference>
<dbReference type="EMBL" id="WNDS01000002">
    <property type="protein sequence ID" value="KAF1015777.1"/>
    <property type="molecule type" value="Genomic_DNA"/>
</dbReference>
<dbReference type="Proteomes" id="UP000487117">
    <property type="component" value="Unassembled WGS sequence"/>
</dbReference>
<evidence type="ECO:0000313" key="2">
    <source>
        <dbReference type="Proteomes" id="UP000487117"/>
    </source>
</evidence>
<evidence type="ECO:0008006" key="3">
    <source>
        <dbReference type="Google" id="ProtNLM"/>
    </source>
</evidence>
<accession>A0A7V8JLX3</accession>
<sequence length="507" mass="55797">MPKLGDIHTAHNARFDRYYAFQFTHYDADEGHAVLLLDWWAPTPPCANALKDLKPASLDFMDWNGQLELHWVGHGLPRDSVHLGWRSPLVKGEVNREGGWPDGGGLQRQQWWNALDPAITRAYKAELAGDDSDDTLILERDDFVVERGDSALQGIAMAAAPSLALFDQMPVLISLDVDVPIPGLLPWLETRPLIDELILSGIQEPVLDVRRTALSRLSVDVTGMRAIHLNSRLDTLILRGTASPELVIHDPHEGRWLDVYCTDPDLRWSGLPQLQQITLHGMRRLDATRIAERLPGIRALSVQGAPCRLDNSAQLGALAHLEHLSLVDVFPPAEAPFPAPSYWPQLSTLSLDSVPAELAKAVNASFGPCVADGLVLEIRQPRKPEWLAANMDNPFRDWDDGAGISAAQAKKAAALYRNAHKEALKSASAPTALAEALQRMATTYVEGFNALNRRSGFIGTSECEQILQALDTLLDTAEAAQQVKPGGKHMPLDRRPVLELVEALRAF</sequence>
<evidence type="ECO:0000313" key="1">
    <source>
        <dbReference type="EMBL" id="KAF1015777.1"/>
    </source>
</evidence>
<protein>
    <recommendedName>
        <fullName evidence="3">Gliding motility protein</fullName>
    </recommendedName>
</protein>